<dbReference type="SUPFAM" id="SSF54637">
    <property type="entry name" value="Thioesterase/thiol ester dehydrase-isomerase"/>
    <property type="match status" value="2"/>
</dbReference>
<feature type="domain" description="Peroxisomal multifunctional enzyme type 2-like N-terminal" evidence="2">
    <location>
        <begin position="21"/>
        <end position="149"/>
    </location>
</feature>
<comment type="caution">
    <text evidence="3">The sequence shown here is derived from an EMBL/GenBank/DDBJ whole genome shotgun (WGS) entry which is preliminary data.</text>
</comment>
<reference evidence="3" key="1">
    <citation type="submission" date="2023-07" db="EMBL/GenBank/DDBJ databases">
        <title>Sorghum-associated microbial communities from plants grown in Nebraska, USA.</title>
        <authorList>
            <person name="Schachtman D."/>
        </authorList>
    </citation>
    <scope>NUCLEOTIDE SEQUENCE</scope>
    <source>
        <strain evidence="3">DS2114</strain>
    </source>
</reference>
<dbReference type="Pfam" id="PF22622">
    <property type="entry name" value="MFE-2_hydrat-2_N"/>
    <property type="match status" value="1"/>
</dbReference>
<gene>
    <name evidence="3" type="ORF">J2738_005915</name>
</gene>
<dbReference type="GO" id="GO:0004300">
    <property type="term" value="F:enoyl-CoA hydratase activity"/>
    <property type="evidence" value="ECO:0007669"/>
    <property type="project" value="TreeGrafter"/>
</dbReference>
<dbReference type="EMBL" id="JAVDQZ010000011">
    <property type="protein sequence ID" value="MDR6429741.1"/>
    <property type="molecule type" value="Genomic_DNA"/>
</dbReference>
<feature type="domain" description="MaoC-like" evidence="1">
    <location>
        <begin position="178"/>
        <end position="271"/>
    </location>
</feature>
<dbReference type="PANTHER" id="PTHR13078:SF56">
    <property type="entry name" value="PEROXISOMAL MULTIFUNCTIONAL ENZYME TYPE 2"/>
    <property type="match status" value="1"/>
</dbReference>
<protein>
    <submittedName>
        <fullName evidence="3">Acyl dehydratase</fullName>
    </submittedName>
</protein>
<dbReference type="AlphaFoldDB" id="A0AAE3Y5K5"/>
<dbReference type="RefSeq" id="WP_209536944.1">
    <property type="nucleotide sequence ID" value="NZ_JAUSRU010000014.1"/>
</dbReference>
<dbReference type="GO" id="GO:0003857">
    <property type="term" value="F:(3S)-3-hydroxyacyl-CoA dehydrogenase (NAD+) activity"/>
    <property type="evidence" value="ECO:0007669"/>
    <property type="project" value="TreeGrafter"/>
</dbReference>
<evidence type="ECO:0000313" key="3">
    <source>
        <dbReference type="EMBL" id="MDR6429741.1"/>
    </source>
</evidence>
<dbReference type="Pfam" id="PF01575">
    <property type="entry name" value="MaoC_dehydratas"/>
    <property type="match status" value="1"/>
</dbReference>
<sequence>MRTLDVAALLGWPFRDVHVAYAQERTMLHALCIGLGGDPCDERQLRYVYEPRLKAFPTLALTLGLTDDAGFLHDERVGIDFSRMLHGQTGLRWHKPLAAAGEVTSRFAIEGLSDRGALKGSLLRFSRTLRDRATGDLLVTETGVYMLRGNGGFSSGLDAGEPSMAPVPIPAGPRSQCMELDTLPQSALLYRLAAGDRTGLHASPALARQSGFERPVLQGGCSFGVTAHGLVAMLCDYEGDRLRAMDARFTAPVFPGERLRVEVWRQGPRSAAFRTTSLPRGVVVLDNGTCEFEAP</sequence>
<evidence type="ECO:0000259" key="1">
    <source>
        <dbReference type="Pfam" id="PF01575"/>
    </source>
</evidence>
<dbReference type="InterPro" id="IPR054357">
    <property type="entry name" value="MFE-2_N"/>
</dbReference>
<evidence type="ECO:0000259" key="2">
    <source>
        <dbReference type="Pfam" id="PF22622"/>
    </source>
</evidence>
<proteinExistence type="predicted"/>
<accession>A0AAE3Y5K5</accession>
<dbReference type="PANTHER" id="PTHR13078">
    <property type="entry name" value="PEROXISOMAL MULTIFUNCTIONAL ENZYME TYPE 2-RELATED"/>
    <property type="match status" value="1"/>
</dbReference>
<dbReference type="InterPro" id="IPR002539">
    <property type="entry name" value="MaoC-like_dom"/>
</dbReference>
<dbReference type="GO" id="GO:0006635">
    <property type="term" value="P:fatty acid beta-oxidation"/>
    <property type="evidence" value="ECO:0007669"/>
    <property type="project" value="TreeGrafter"/>
</dbReference>
<dbReference type="Proteomes" id="UP001184828">
    <property type="component" value="Unassembled WGS sequence"/>
</dbReference>
<organism evidence="3 4">
    <name type="scientific">Variovorax paradoxus</name>
    <dbReference type="NCBI Taxonomy" id="34073"/>
    <lineage>
        <taxon>Bacteria</taxon>
        <taxon>Pseudomonadati</taxon>
        <taxon>Pseudomonadota</taxon>
        <taxon>Betaproteobacteria</taxon>
        <taxon>Burkholderiales</taxon>
        <taxon>Comamonadaceae</taxon>
        <taxon>Variovorax</taxon>
    </lineage>
</organism>
<dbReference type="Gene3D" id="3.10.129.10">
    <property type="entry name" value="Hotdog Thioesterase"/>
    <property type="match status" value="1"/>
</dbReference>
<evidence type="ECO:0000313" key="4">
    <source>
        <dbReference type="Proteomes" id="UP001184828"/>
    </source>
</evidence>
<dbReference type="GO" id="GO:0044594">
    <property type="term" value="F:17-beta-hydroxysteroid dehydrogenase (NAD+) activity"/>
    <property type="evidence" value="ECO:0007669"/>
    <property type="project" value="TreeGrafter"/>
</dbReference>
<name>A0AAE3Y5K5_VARPD</name>
<dbReference type="InterPro" id="IPR029069">
    <property type="entry name" value="HotDog_dom_sf"/>
</dbReference>